<organism evidence="8 9">
    <name type="scientific">Alectoria fallacina</name>
    <dbReference type="NCBI Taxonomy" id="1903189"/>
    <lineage>
        <taxon>Eukaryota</taxon>
        <taxon>Fungi</taxon>
        <taxon>Dikarya</taxon>
        <taxon>Ascomycota</taxon>
        <taxon>Pezizomycotina</taxon>
        <taxon>Lecanoromycetes</taxon>
        <taxon>OSLEUM clade</taxon>
        <taxon>Lecanoromycetidae</taxon>
        <taxon>Lecanorales</taxon>
        <taxon>Lecanorineae</taxon>
        <taxon>Parmeliaceae</taxon>
        <taxon>Alectoria</taxon>
    </lineage>
</organism>
<dbReference type="OrthoDB" id="16041at2759"/>
<evidence type="ECO:0000256" key="6">
    <source>
        <dbReference type="SAM" id="MobiDB-lite"/>
    </source>
</evidence>
<keyword evidence="4 5" id="KW-0539">Nucleus</keyword>
<protein>
    <recommendedName>
        <fullName evidence="1">Protein AF-9 homolog</fullName>
    </recommendedName>
</protein>
<feature type="region of interest" description="Disordered" evidence="6">
    <location>
        <begin position="224"/>
        <end position="250"/>
    </location>
</feature>
<evidence type="ECO:0000256" key="1">
    <source>
        <dbReference type="ARBA" id="ARBA00022408"/>
    </source>
</evidence>
<dbReference type="Gene3D" id="2.60.40.1970">
    <property type="entry name" value="YEATS domain"/>
    <property type="match status" value="1"/>
</dbReference>
<sequence>MPVLRCTKKERLKGVQIHRPFVYGSIAKPLDPSNRPPGISPEHTHQWSVFVRGVNDEDISYWLKKVQFKLHETYTNSSRMVESAPFEVTETGWGEFEVQMKLYFVPEANEKAQTLWHALKLHPYVGDIEGQKERRDPIVSQNFEEIIFSEPVEPFYDILTSGPPQPARGKGGKGSKQATLRKQGERSAEIPYANSEGNPFSQKEEAMELDRLREAMKTVHGMIKEERGKLAGKEKVMEGLRKEGAGQPGK</sequence>
<reference evidence="8" key="1">
    <citation type="submission" date="2021-03" db="EMBL/GenBank/DDBJ databases">
        <authorList>
            <person name="Tagirdzhanova G."/>
        </authorList>
    </citation>
    <scope>NUCLEOTIDE SEQUENCE</scope>
</reference>
<dbReference type="PANTHER" id="PTHR47573">
    <property type="entry name" value="PROTEIN AF-9 HOMOLOG"/>
    <property type="match status" value="1"/>
</dbReference>
<keyword evidence="2" id="KW-0805">Transcription regulation</keyword>
<evidence type="ECO:0000256" key="2">
    <source>
        <dbReference type="ARBA" id="ARBA00023015"/>
    </source>
</evidence>
<keyword evidence="9" id="KW-1185">Reference proteome</keyword>
<proteinExistence type="predicted"/>
<dbReference type="InterPro" id="IPR005033">
    <property type="entry name" value="YEATS"/>
</dbReference>
<dbReference type="GO" id="GO:0000785">
    <property type="term" value="C:chromatin"/>
    <property type="evidence" value="ECO:0007669"/>
    <property type="project" value="UniProtKB-ARBA"/>
</dbReference>
<evidence type="ECO:0000256" key="4">
    <source>
        <dbReference type="ARBA" id="ARBA00023242"/>
    </source>
</evidence>
<dbReference type="AlphaFoldDB" id="A0A8H3PJH6"/>
<name>A0A8H3PJH6_9LECA</name>
<evidence type="ECO:0000313" key="9">
    <source>
        <dbReference type="Proteomes" id="UP000664203"/>
    </source>
</evidence>
<dbReference type="GO" id="GO:0006355">
    <property type="term" value="P:regulation of DNA-templated transcription"/>
    <property type="evidence" value="ECO:0007669"/>
    <property type="project" value="InterPro"/>
</dbReference>
<feature type="compositionally biased region" description="Basic and acidic residues" evidence="6">
    <location>
        <begin position="224"/>
        <end position="244"/>
    </location>
</feature>
<dbReference type="GO" id="GO:0005634">
    <property type="term" value="C:nucleus"/>
    <property type="evidence" value="ECO:0007669"/>
    <property type="project" value="UniProtKB-SubCell"/>
</dbReference>
<comment type="caution">
    <text evidence="8">The sequence shown here is derived from an EMBL/GenBank/DDBJ whole genome shotgun (WGS) entry which is preliminary data.</text>
</comment>
<dbReference type="InterPro" id="IPR038704">
    <property type="entry name" value="YEAST_sf"/>
</dbReference>
<dbReference type="PANTHER" id="PTHR47573:SF1">
    <property type="entry name" value="PROTEIN AF-9 HOMOLOG"/>
    <property type="match status" value="1"/>
</dbReference>
<evidence type="ECO:0000256" key="5">
    <source>
        <dbReference type="PROSITE-ProRule" id="PRU00376"/>
    </source>
</evidence>
<comment type="subcellular location">
    <subcellularLocation>
        <location evidence="5">Nucleus</location>
    </subcellularLocation>
</comment>
<dbReference type="PROSITE" id="PS51037">
    <property type="entry name" value="YEATS"/>
    <property type="match status" value="1"/>
</dbReference>
<dbReference type="EMBL" id="CAJPDR010000747">
    <property type="protein sequence ID" value="CAF9942362.1"/>
    <property type="molecule type" value="Genomic_DNA"/>
</dbReference>
<accession>A0A8H3PJH6</accession>
<gene>
    <name evidence="8" type="primary">YAF9</name>
    <name evidence="8" type="ORF">ALECFALPRED_009711</name>
</gene>
<feature type="domain" description="YEATS" evidence="7">
    <location>
        <begin position="11"/>
        <end position="162"/>
    </location>
</feature>
<feature type="region of interest" description="Disordered" evidence="6">
    <location>
        <begin position="159"/>
        <end position="203"/>
    </location>
</feature>
<dbReference type="Proteomes" id="UP000664203">
    <property type="component" value="Unassembled WGS sequence"/>
</dbReference>
<evidence type="ECO:0000313" key="8">
    <source>
        <dbReference type="EMBL" id="CAF9942362.1"/>
    </source>
</evidence>
<dbReference type="GO" id="GO:0016740">
    <property type="term" value="F:transferase activity"/>
    <property type="evidence" value="ECO:0007669"/>
    <property type="project" value="UniProtKB-KW"/>
</dbReference>
<dbReference type="CDD" id="cd16908">
    <property type="entry name" value="YEATS_Yaf9_like"/>
    <property type="match status" value="1"/>
</dbReference>
<keyword evidence="3" id="KW-0804">Transcription</keyword>
<dbReference type="Pfam" id="PF03366">
    <property type="entry name" value="YEATS"/>
    <property type="match status" value="1"/>
</dbReference>
<dbReference type="InterPro" id="IPR055129">
    <property type="entry name" value="YEATS_dom"/>
</dbReference>
<evidence type="ECO:0000259" key="7">
    <source>
        <dbReference type="PROSITE" id="PS51037"/>
    </source>
</evidence>
<evidence type="ECO:0000256" key="3">
    <source>
        <dbReference type="ARBA" id="ARBA00023163"/>
    </source>
</evidence>